<keyword evidence="4 6" id="KW-1133">Transmembrane helix</keyword>
<evidence type="ECO:0000256" key="2">
    <source>
        <dbReference type="ARBA" id="ARBA00007375"/>
    </source>
</evidence>
<evidence type="ECO:0000256" key="5">
    <source>
        <dbReference type="ARBA" id="ARBA00023136"/>
    </source>
</evidence>
<dbReference type="GO" id="GO:0016787">
    <property type="term" value="F:hydrolase activity"/>
    <property type="evidence" value="ECO:0007669"/>
    <property type="project" value="TreeGrafter"/>
</dbReference>
<name>A0A4R7PZN9_9FLAO</name>
<dbReference type="EMBL" id="SOBW01000008">
    <property type="protein sequence ID" value="TDU39600.1"/>
    <property type="molecule type" value="Genomic_DNA"/>
</dbReference>
<evidence type="ECO:0000256" key="4">
    <source>
        <dbReference type="ARBA" id="ARBA00022989"/>
    </source>
</evidence>
<feature type="transmembrane region" description="Helical" evidence="6">
    <location>
        <begin position="61"/>
        <end position="79"/>
    </location>
</feature>
<dbReference type="Proteomes" id="UP000294689">
    <property type="component" value="Unassembled WGS sequence"/>
</dbReference>
<proteinExistence type="inferred from homology"/>
<dbReference type="AlphaFoldDB" id="A0A4R7PZN9"/>
<feature type="transmembrane region" description="Helical" evidence="6">
    <location>
        <begin position="116"/>
        <end position="134"/>
    </location>
</feature>
<organism evidence="7 8">
    <name type="scientific">Gelidibacter sediminis</name>
    <dbReference type="NCBI Taxonomy" id="1608710"/>
    <lineage>
        <taxon>Bacteria</taxon>
        <taxon>Pseudomonadati</taxon>
        <taxon>Bacteroidota</taxon>
        <taxon>Flavobacteriia</taxon>
        <taxon>Flavobacteriales</taxon>
        <taxon>Flavobacteriaceae</taxon>
        <taxon>Gelidibacter</taxon>
    </lineage>
</organism>
<dbReference type="GO" id="GO:0016020">
    <property type="term" value="C:membrane"/>
    <property type="evidence" value="ECO:0007669"/>
    <property type="project" value="UniProtKB-SubCell"/>
</dbReference>
<dbReference type="InterPro" id="IPR012506">
    <property type="entry name" value="TMEM86B-like"/>
</dbReference>
<dbReference type="PANTHER" id="PTHR31885">
    <property type="entry name" value="GH04784P"/>
    <property type="match status" value="1"/>
</dbReference>
<comment type="subcellular location">
    <subcellularLocation>
        <location evidence="1">Membrane</location>
        <topology evidence="1">Multi-pass membrane protein</topology>
    </subcellularLocation>
</comment>
<dbReference type="RefSeq" id="WP_133757667.1">
    <property type="nucleotide sequence ID" value="NZ_SOBW01000008.1"/>
</dbReference>
<feature type="transmembrane region" description="Helical" evidence="6">
    <location>
        <begin position="85"/>
        <end position="104"/>
    </location>
</feature>
<protein>
    <submittedName>
        <fullName evidence="7">Putative membrane protein YhhN</fullName>
    </submittedName>
</protein>
<feature type="transmembrane region" description="Helical" evidence="6">
    <location>
        <begin position="31"/>
        <end position="49"/>
    </location>
</feature>
<feature type="transmembrane region" description="Helical" evidence="6">
    <location>
        <begin position="140"/>
        <end position="161"/>
    </location>
</feature>
<evidence type="ECO:0000256" key="6">
    <source>
        <dbReference type="SAM" id="Phobius"/>
    </source>
</evidence>
<dbReference type="PANTHER" id="PTHR31885:SF6">
    <property type="entry name" value="GH04784P"/>
    <property type="match status" value="1"/>
</dbReference>
<evidence type="ECO:0000256" key="1">
    <source>
        <dbReference type="ARBA" id="ARBA00004141"/>
    </source>
</evidence>
<dbReference type="Pfam" id="PF07947">
    <property type="entry name" value="YhhN"/>
    <property type="match status" value="1"/>
</dbReference>
<evidence type="ECO:0000313" key="7">
    <source>
        <dbReference type="EMBL" id="TDU39600.1"/>
    </source>
</evidence>
<feature type="transmembrane region" description="Helical" evidence="6">
    <location>
        <begin position="168"/>
        <end position="189"/>
    </location>
</feature>
<sequence>MLSKPDTQFAFVFAVLLMAELICGTIETLAFWHHITKPLLLISLLFYFLSQSKHLGTKTQSLTVLALMFSLAGDILLLFDTQSDLYFILGLISFLMAHLMYSVVFYKRRNPKINPIVLIGILALYTFGFLSILKKGLNDLLIPVIIYMVVILIMVITSYLRRYNVPKYSFILVFNGALLFVISDSILALHKFYMAIPFASIFVMLTYGLAQYFIVLGLLKQR</sequence>
<comment type="caution">
    <text evidence="7">The sequence shown here is derived from an EMBL/GenBank/DDBJ whole genome shotgun (WGS) entry which is preliminary data.</text>
</comment>
<evidence type="ECO:0000313" key="8">
    <source>
        <dbReference type="Proteomes" id="UP000294689"/>
    </source>
</evidence>
<dbReference type="OrthoDB" id="5651790at2"/>
<evidence type="ECO:0000256" key="3">
    <source>
        <dbReference type="ARBA" id="ARBA00022692"/>
    </source>
</evidence>
<accession>A0A4R7PZN9</accession>
<keyword evidence="3 6" id="KW-0812">Transmembrane</keyword>
<keyword evidence="5 6" id="KW-0472">Membrane</keyword>
<gene>
    <name evidence="7" type="ORF">BXY82_1627</name>
</gene>
<reference evidence="7 8" key="1">
    <citation type="submission" date="2019-03" db="EMBL/GenBank/DDBJ databases">
        <title>Genomic Encyclopedia of Archaeal and Bacterial Type Strains, Phase II (KMG-II): from individual species to whole genera.</title>
        <authorList>
            <person name="Goeker M."/>
        </authorList>
    </citation>
    <scope>NUCLEOTIDE SEQUENCE [LARGE SCALE GENOMIC DNA]</scope>
    <source>
        <strain evidence="7 8">DSM 28135</strain>
    </source>
</reference>
<feature type="transmembrane region" description="Helical" evidence="6">
    <location>
        <begin position="195"/>
        <end position="219"/>
    </location>
</feature>
<comment type="similarity">
    <text evidence="2">Belongs to the TMEM86 family.</text>
</comment>
<keyword evidence="8" id="KW-1185">Reference proteome</keyword>